<evidence type="ECO:0000256" key="3">
    <source>
        <dbReference type="ARBA" id="ARBA00023274"/>
    </source>
</evidence>
<comment type="subunit">
    <text evidence="4">Part of the 50S ribosomal subunit.</text>
</comment>
<dbReference type="EMBL" id="ARQD01000002">
    <property type="protein sequence ID" value="KIX85302.1"/>
    <property type="molecule type" value="Genomic_DNA"/>
</dbReference>
<dbReference type="Proteomes" id="UP000032214">
    <property type="component" value="Unassembled WGS sequence"/>
</dbReference>
<dbReference type="GO" id="GO:0022625">
    <property type="term" value="C:cytosolic large ribosomal subunit"/>
    <property type="evidence" value="ECO:0007669"/>
    <property type="project" value="TreeGrafter"/>
</dbReference>
<evidence type="ECO:0000256" key="4">
    <source>
        <dbReference type="HAMAP-Rule" id="MF_01341"/>
    </source>
</evidence>
<sequence>MAQLSEISPLVKKRKRVGRGGDRGGTSGRGGKGQTARSGGMPRLGFEGGQMPLYRRSPKRGFNNYEFQKEVLIVNLEDLENNFQAGQTVNLESLSELGLVKARKSIPALQQVLKILGTGTLTKKLNVHADAFSESARLAIENAGGVAQTTKES</sequence>
<feature type="compositionally biased region" description="Gly residues" evidence="6">
    <location>
        <begin position="23"/>
        <end position="33"/>
    </location>
</feature>
<protein>
    <recommendedName>
        <fullName evidence="4">Large ribosomal subunit protein uL15</fullName>
    </recommendedName>
</protein>
<comment type="caution">
    <text evidence="8">The sequence shown here is derived from an EMBL/GenBank/DDBJ whole genome shotgun (WGS) entry which is preliminary data.</text>
</comment>
<keyword evidence="4" id="KW-0699">rRNA-binding</keyword>
<evidence type="ECO:0000313" key="9">
    <source>
        <dbReference type="Proteomes" id="UP000032214"/>
    </source>
</evidence>
<feature type="domain" description="Large ribosomal subunit protein uL15/eL18" evidence="7">
    <location>
        <begin position="73"/>
        <end position="147"/>
    </location>
</feature>
<name>A0A0D2K501_9BACT</name>
<keyword evidence="4" id="KW-0694">RNA-binding</keyword>
<gene>
    <name evidence="4" type="primary">rplO</name>
    <name evidence="8" type="ORF">J120_03285</name>
</gene>
<keyword evidence="3 4" id="KW-0687">Ribonucleoprotein</keyword>
<keyword evidence="2 4" id="KW-0689">Ribosomal protein</keyword>
<reference evidence="8 9" key="1">
    <citation type="journal article" date="2013" name="Proc. Natl. Acad. Sci. U.S.A.">
        <title>Candidate phylum TM6 genome recovered from a hospital sink biofilm provides genomic insights into this uncultivated phylum.</title>
        <authorList>
            <person name="McLean J.S."/>
            <person name="Lombardo M.J."/>
            <person name="Badger J.H."/>
            <person name="Edlund A."/>
            <person name="Novotny M."/>
            <person name="Yee-Greenbaum J."/>
            <person name="Vyahhi N."/>
            <person name="Hall A.P."/>
            <person name="Yang Y."/>
            <person name="Dupont C.L."/>
            <person name="Ziegler M.G."/>
            <person name="Chitsaz H."/>
            <person name="Allen A.E."/>
            <person name="Yooseph S."/>
            <person name="Tesler G."/>
            <person name="Pevzner P.A."/>
            <person name="Friedman R.M."/>
            <person name="Nealson K.H."/>
            <person name="Venter J.C."/>
            <person name="Lasken R.S."/>
        </authorList>
    </citation>
    <scope>NUCLEOTIDE SEQUENCE [LARGE SCALE GENOMIC DNA]</scope>
    <source>
        <strain evidence="8 9">TM6SC1</strain>
    </source>
</reference>
<dbReference type="GO" id="GO:0019843">
    <property type="term" value="F:rRNA binding"/>
    <property type="evidence" value="ECO:0007669"/>
    <property type="project" value="UniProtKB-UniRule"/>
</dbReference>
<dbReference type="PROSITE" id="PS00475">
    <property type="entry name" value="RIBOSOMAL_L15"/>
    <property type="match status" value="1"/>
</dbReference>
<keyword evidence="9" id="KW-1185">Reference proteome</keyword>
<dbReference type="PANTHER" id="PTHR12934:SF11">
    <property type="entry name" value="LARGE RIBOSOMAL SUBUNIT PROTEIN UL15M"/>
    <property type="match status" value="1"/>
</dbReference>
<dbReference type="HAMAP" id="MF_01341">
    <property type="entry name" value="Ribosomal_uL15"/>
    <property type="match status" value="1"/>
</dbReference>
<proteinExistence type="inferred from homology"/>
<dbReference type="GO" id="GO:0003735">
    <property type="term" value="F:structural constituent of ribosome"/>
    <property type="evidence" value="ECO:0007669"/>
    <property type="project" value="InterPro"/>
</dbReference>
<dbReference type="InterPro" id="IPR005749">
    <property type="entry name" value="Ribosomal_uL15_bac-type"/>
</dbReference>
<evidence type="ECO:0000256" key="5">
    <source>
        <dbReference type="RuleBase" id="RU003888"/>
    </source>
</evidence>
<comment type="similarity">
    <text evidence="1 4 5">Belongs to the universal ribosomal protein uL15 family.</text>
</comment>
<dbReference type="GO" id="GO:0006412">
    <property type="term" value="P:translation"/>
    <property type="evidence" value="ECO:0007669"/>
    <property type="project" value="UniProtKB-UniRule"/>
</dbReference>
<dbReference type="Pfam" id="PF00828">
    <property type="entry name" value="Ribosomal_L27A"/>
    <property type="match status" value="1"/>
</dbReference>
<dbReference type="STRING" id="1306947.J120_03285"/>
<evidence type="ECO:0000256" key="1">
    <source>
        <dbReference type="ARBA" id="ARBA00007320"/>
    </source>
</evidence>
<feature type="region of interest" description="Disordered" evidence="6">
    <location>
        <begin position="1"/>
        <end position="59"/>
    </location>
</feature>
<evidence type="ECO:0000259" key="7">
    <source>
        <dbReference type="Pfam" id="PF00828"/>
    </source>
</evidence>
<evidence type="ECO:0000256" key="6">
    <source>
        <dbReference type="SAM" id="MobiDB-lite"/>
    </source>
</evidence>
<dbReference type="InterPro" id="IPR021131">
    <property type="entry name" value="Ribosomal_uL15/eL18"/>
</dbReference>
<dbReference type="NCBIfam" id="TIGR01071">
    <property type="entry name" value="rplO_bact"/>
    <property type="match status" value="1"/>
</dbReference>
<dbReference type="AlphaFoldDB" id="A0A0D2K501"/>
<dbReference type="SUPFAM" id="SSF52080">
    <property type="entry name" value="Ribosomal proteins L15p and L18e"/>
    <property type="match status" value="1"/>
</dbReference>
<evidence type="ECO:0000313" key="8">
    <source>
        <dbReference type="EMBL" id="KIX85302.1"/>
    </source>
</evidence>
<dbReference type="Gene3D" id="3.100.10.10">
    <property type="match status" value="1"/>
</dbReference>
<comment type="function">
    <text evidence="4">Binds to the 23S rRNA.</text>
</comment>
<evidence type="ECO:0000256" key="2">
    <source>
        <dbReference type="ARBA" id="ARBA00022980"/>
    </source>
</evidence>
<dbReference type="PANTHER" id="PTHR12934">
    <property type="entry name" value="50S RIBOSOMAL PROTEIN L15"/>
    <property type="match status" value="1"/>
</dbReference>
<dbReference type="eggNOG" id="COG0200">
    <property type="taxonomic scope" value="Bacteria"/>
</dbReference>
<organism evidence="8 9">
    <name type="scientific">candidate division TM6 bacterium JCVI TM6SC1</name>
    <dbReference type="NCBI Taxonomy" id="1306947"/>
    <lineage>
        <taxon>Bacteria</taxon>
        <taxon>Candidatus Babelota</taxon>
        <taxon>Vermiphilus</taxon>
    </lineage>
</organism>
<dbReference type="InterPro" id="IPR001196">
    <property type="entry name" value="Ribosomal_uL15_CS"/>
</dbReference>
<dbReference type="InterPro" id="IPR030878">
    <property type="entry name" value="Ribosomal_uL15"/>
</dbReference>
<accession>A0A0D2K501</accession>
<dbReference type="InterPro" id="IPR036227">
    <property type="entry name" value="Ribosomal_uL15/eL18_sf"/>
</dbReference>